<evidence type="ECO:0000256" key="1">
    <source>
        <dbReference type="SAM" id="MobiDB-lite"/>
    </source>
</evidence>
<feature type="region of interest" description="Disordered" evidence="1">
    <location>
        <begin position="1"/>
        <end position="32"/>
    </location>
</feature>
<accession>A0A9W6WHX9</accession>
<gene>
    <name evidence="3" type="ORF">Amon01_000936400</name>
</gene>
<dbReference type="Gene3D" id="6.10.140.1710">
    <property type="match status" value="1"/>
</dbReference>
<dbReference type="GO" id="GO:0070682">
    <property type="term" value="P:proteasome regulatory particle assembly"/>
    <property type="evidence" value="ECO:0007669"/>
    <property type="project" value="InterPro"/>
</dbReference>
<dbReference type="Proteomes" id="UP001165063">
    <property type="component" value="Unassembled WGS sequence"/>
</dbReference>
<feature type="compositionally biased region" description="Low complexity" evidence="1">
    <location>
        <begin position="22"/>
        <end position="32"/>
    </location>
</feature>
<name>A0A9W6WHX9_AMBMO</name>
<dbReference type="GO" id="GO:0005737">
    <property type="term" value="C:cytoplasm"/>
    <property type="evidence" value="ECO:0007669"/>
    <property type="project" value="TreeGrafter"/>
</dbReference>
<dbReference type="GO" id="GO:0005634">
    <property type="term" value="C:nucleus"/>
    <property type="evidence" value="ECO:0007669"/>
    <property type="project" value="TreeGrafter"/>
</dbReference>
<dbReference type="OrthoDB" id="72325at2759"/>
<dbReference type="PANTHER" id="PTHR12651:SF1">
    <property type="entry name" value="26S PROTEASOME NON-ATPASE REGULATORY SUBUNIT 9"/>
    <property type="match status" value="1"/>
</dbReference>
<dbReference type="InterPro" id="IPR035269">
    <property type="entry name" value="PSMD9"/>
</dbReference>
<evidence type="ECO:0000313" key="3">
    <source>
        <dbReference type="EMBL" id="GME73523.1"/>
    </source>
</evidence>
<organism evidence="3 4">
    <name type="scientific">Ambrosiozyma monospora</name>
    <name type="common">Yeast</name>
    <name type="synonym">Endomycopsis monosporus</name>
    <dbReference type="NCBI Taxonomy" id="43982"/>
    <lineage>
        <taxon>Eukaryota</taxon>
        <taxon>Fungi</taxon>
        <taxon>Dikarya</taxon>
        <taxon>Ascomycota</taxon>
        <taxon>Saccharomycotina</taxon>
        <taxon>Pichiomycetes</taxon>
        <taxon>Pichiales</taxon>
        <taxon>Pichiaceae</taxon>
        <taxon>Ambrosiozyma</taxon>
    </lineage>
</organism>
<dbReference type="EMBL" id="BSXU01010949">
    <property type="protein sequence ID" value="GME73523.1"/>
    <property type="molecule type" value="Genomic_DNA"/>
</dbReference>
<protein>
    <submittedName>
        <fullName evidence="3">Unnamed protein product</fullName>
    </submittedName>
</protein>
<reference evidence="3" key="1">
    <citation type="submission" date="2023-04" db="EMBL/GenBank/DDBJ databases">
        <title>Ambrosiozyma monospora NBRC 1965.</title>
        <authorList>
            <person name="Ichikawa N."/>
            <person name="Sato H."/>
            <person name="Tonouchi N."/>
        </authorList>
    </citation>
    <scope>NUCLEOTIDE SEQUENCE</scope>
    <source>
        <strain evidence="3">NBRC 1965</strain>
    </source>
</reference>
<dbReference type="Pfam" id="PF18265">
    <property type="entry name" value="Nas2_N"/>
    <property type="match status" value="1"/>
</dbReference>
<feature type="domain" description="Nas2 N-terminal" evidence="2">
    <location>
        <begin position="34"/>
        <end position="109"/>
    </location>
</feature>
<dbReference type="InterPro" id="IPR040815">
    <property type="entry name" value="Nas2_N"/>
</dbReference>
<proteinExistence type="predicted"/>
<evidence type="ECO:0000259" key="2">
    <source>
        <dbReference type="Pfam" id="PF18265"/>
    </source>
</evidence>
<dbReference type="AlphaFoldDB" id="A0A9W6WHX9"/>
<dbReference type="PANTHER" id="PTHR12651">
    <property type="entry name" value="26S PROTEASOME NON-ATPASE REGULATORY SUBUNIT 9"/>
    <property type="match status" value="1"/>
</dbReference>
<comment type="caution">
    <text evidence="3">The sequence shown here is derived from an EMBL/GenBank/DDBJ whole genome shotgun (WGS) entry which is preliminary data.</text>
</comment>
<keyword evidence="4" id="KW-1185">Reference proteome</keyword>
<evidence type="ECO:0000313" key="4">
    <source>
        <dbReference type="Proteomes" id="UP001165063"/>
    </source>
</evidence>
<sequence>MEIHNKFKPQYTLPSPSPSSPSSPSSTSNNLSLPQLTNLKKEIITHLTNLTSQLPTNVTMQTPLLDNQGYPRSDFDVLSVRLIRCEIVKARNDLVSVDTLIELGLRREFEELKKHDSGGGGKDVDLKKLQIDDGVGVDGGVDGRGVGELKLNNNMNKKRGLKPILSIHSIQSSESPAYKANLKENDLVYSMTTKTHSCR</sequence>